<dbReference type="EMBL" id="BARU01007288">
    <property type="protein sequence ID" value="GAH43636.1"/>
    <property type="molecule type" value="Genomic_DNA"/>
</dbReference>
<name>X1FDB6_9ZZZZ</name>
<evidence type="ECO:0000313" key="1">
    <source>
        <dbReference type="EMBL" id="GAH43636.1"/>
    </source>
</evidence>
<protein>
    <submittedName>
        <fullName evidence="1">Uncharacterized protein</fullName>
    </submittedName>
</protein>
<dbReference type="AlphaFoldDB" id="X1FDB6"/>
<organism evidence="1">
    <name type="scientific">marine sediment metagenome</name>
    <dbReference type="NCBI Taxonomy" id="412755"/>
    <lineage>
        <taxon>unclassified sequences</taxon>
        <taxon>metagenomes</taxon>
        <taxon>ecological metagenomes</taxon>
    </lineage>
</organism>
<gene>
    <name evidence="1" type="ORF">S03H2_14364</name>
</gene>
<accession>X1FDB6</accession>
<sequence>MIEGARILTTEYSIDQWYTIKPKDMPRCGDRVLIDKVQYEYDGLTPVDIDKNKKCCHCGLDHLWVCKTCIMIRNEKNHRERGFRLDTHYRCSCCGAIYIDEDAIKPYREQRGQRRLADFLGAP</sequence>
<proteinExistence type="predicted"/>
<reference evidence="1" key="1">
    <citation type="journal article" date="2014" name="Front. Microbiol.">
        <title>High frequency of phylogenetically diverse reductive dehalogenase-homologous genes in deep subseafloor sedimentary metagenomes.</title>
        <authorList>
            <person name="Kawai M."/>
            <person name="Futagami T."/>
            <person name="Toyoda A."/>
            <person name="Takaki Y."/>
            <person name="Nishi S."/>
            <person name="Hori S."/>
            <person name="Arai W."/>
            <person name="Tsubouchi T."/>
            <person name="Morono Y."/>
            <person name="Uchiyama I."/>
            <person name="Ito T."/>
            <person name="Fujiyama A."/>
            <person name="Inagaki F."/>
            <person name="Takami H."/>
        </authorList>
    </citation>
    <scope>NUCLEOTIDE SEQUENCE</scope>
    <source>
        <strain evidence="1">Expedition CK06-06</strain>
    </source>
</reference>
<comment type="caution">
    <text evidence="1">The sequence shown here is derived from an EMBL/GenBank/DDBJ whole genome shotgun (WGS) entry which is preliminary data.</text>
</comment>